<accession>C5FSE6</accession>
<protein>
    <submittedName>
        <fullName evidence="2">Uncharacterized protein</fullName>
    </submittedName>
</protein>
<dbReference type="OMA" id="IAFRFHK"/>
<dbReference type="EMBL" id="DS995705">
    <property type="protein sequence ID" value="EEQ32799.1"/>
    <property type="molecule type" value="Genomic_DNA"/>
</dbReference>
<dbReference type="OrthoDB" id="5376498at2759"/>
<evidence type="ECO:0000313" key="3">
    <source>
        <dbReference type="Proteomes" id="UP000002035"/>
    </source>
</evidence>
<organism evidence="2 3">
    <name type="scientific">Arthroderma otae (strain ATCC MYA-4605 / CBS 113480)</name>
    <name type="common">Microsporum canis</name>
    <dbReference type="NCBI Taxonomy" id="554155"/>
    <lineage>
        <taxon>Eukaryota</taxon>
        <taxon>Fungi</taxon>
        <taxon>Dikarya</taxon>
        <taxon>Ascomycota</taxon>
        <taxon>Pezizomycotina</taxon>
        <taxon>Eurotiomycetes</taxon>
        <taxon>Eurotiomycetidae</taxon>
        <taxon>Onygenales</taxon>
        <taxon>Arthrodermataceae</taxon>
        <taxon>Microsporum</taxon>
    </lineage>
</organism>
<reference evidence="3" key="1">
    <citation type="journal article" date="2012" name="MBio">
        <title>Comparative genome analysis of Trichophyton rubrum and related dermatophytes reveals candidate genes involved in infection.</title>
        <authorList>
            <person name="Martinez D.A."/>
            <person name="Oliver B.G."/>
            <person name="Graeser Y."/>
            <person name="Goldberg J.M."/>
            <person name="Li W."/>
            <person name="Martinez-Rossi N.M."/>
            <person name="Monod M."/>
            <person name="Shelest E."/>
            <person name="Barton R.C."/>
            <person name="Birch E."/>
            <person name="Brakhage A.A."/>
            <person name="Chen Z."/>
            <person name="Gurr S.J."/>
            <person name="Heiman D."/>
            <person name="Heitman J."/>
            <person name="Kosti I."/>
            <person name="Rossi A."/>
            <person name="Saif S."/>
            <person name="Samalova M."/>
            <person name="Saunders C.W."/>
            <person name="Shea T."/>
            <person name="Summerbell R.C."/>
            <person name="Xu J."/>
            <person name="Young S."/>
            <person name="Zeng Q."/>
            <person name="Birren B.W."/>
            <person name="Cuomo C.A."/>
            <person name="White T.C."/>
        </authorList>
    </citation>
    <scope>NUCLEOTIDE SEQUENCE [LARGE SCALE GENOMIC DNA]</scope>
    <source>
        <strain evidence="3">ATCC MYA-4605 / CBS 113480</strain>
    </source>
</reference>
<dbReference type="Proteomes" id="UP000002035">
    <property type="component" value="Unassembled WGS sequence"/>
</dbReference>
<keyword evidence="3" id="KW-1185">Reference proteome</keyword>
<evidence type="ECO:0000313" key="2">
    <source>
        <dbReference type="EMBL" id="EEQ32799.1"/>
    </source>
</evidence>
<dbReference type="GeneID" id="9224996"/>
<dbReference type="STRING" id="554155.C5FSE6"/>
<evidence type="ECO:0000256" key="1">
    <source>
        <dbReference type="SAM" id="MobiDB-lite"/>
    </source>
</evidence>
<dbReference type="AlphaFoldDB" id="C5FSE6"/>
<dbReference type="eggNOG" id="ENOG502T0DY">
    <property type="taxonomic scope" value="Eukaryota"/>
</dbReference>
<dbReference type="VEuPathDB" id="FungiDB:MCYG_05618"/>
<dbReference type="HOGENOM" id="CLU_108547_0_0_1"/>
<feature type="region of interest" description="Disordered" evidence="1">
    <location>
        <begin position="102"/>
        <end position="122"/>
    </location>
</feature>
<sequence>MSQQDRKHSSTYITRLICSLLVMAEPTWTLRFKNHNITVLLLVSPVEPFDSIKATLLKALQNRGIKEINGQVVPDDAADIEFGAPLDRNNLEKGWLPLAIPDGRADKGTGKGKSTVFNSSPQGADLRDAQAVAFRFRKASERSAVKDGDLEMDLDDPGWDVLVPSYDDEEDENE</sequence>
<feature type="region of interest" description="Disordered" evidence="1">
    <location>
        <begin position="145"/>
        <end position="174"/>
    </location>
</feature>
<proteinExistence type="predicted"/>
<dbReference type="RefSeq" id="XP_002845749.1">
    <property type="nucleotide sequence ID" value="XM_002845703.1"/>
</dbReference>
<name>C5FSE6_ARTOC</name>
<gene>
    <name evidence="2" type="ORF">MCYG_05618</name>
</gene>